<feature type="domain" description="HTH lysR-type" evidence="5">
    <location>
        <begin position="3"/>
        <end position="60"/>
    </location>
</feature>
<dbReference type="FunFam" id="1.10.10.10:FF:000001">
    <property type="entry name" value="LysR family transcriptional regulator"/>
    <property type="match status" value="1"/>
</dbReference>
<keyword evidence="3" id="KW-0238">DNA-binding</keyword>
<reference evidence="6 7" key="1">
    <citation type="submission" date="2020-02" db="EMBL/GenBank/DDBJ databases">
        <title>Genome sequencing for Kineobactrum sp. M2.</title>
        <authorList>
            <person name="Park S.-J."/>
        </authorList>
    </citation>
    <scope>NUCLEOTIDE SEQUENCE [LARGE SCALE GENOMIC DNA]</scope>
    <source>
        <strain evidence="6 7">M2</strain>
    </source>
</reference>
<gene>
    <name evidence="6" type="ORF">G3T16_04710</name>
</gene>
<dbReference type="SUPFAM" id="SSF46785">
    <property type="entry name" value="Winged helix' DNA-binding domain"/>
    <property type="match status" value="1"/>
</dbReference>
<accession>A0A6C0U5S3</accession>
<protein>
    <submittedName>
        <fullName evidence="6">LysR family transcriptional regulator</fullName>
    </submittedName>
</protein>
<name>A0A6C0U5S3_9GAMM</name>
<dbReference type="Pfam" id="PF00126">
    <property type="entry name" value="HTH_1"/>
    <property type="match status" value="1"/>
</dbReference>
<dbReference type="Gene3D" id="1.10.10.10">
    <property type="entry name" value="Winged helix-like DNA-binding domain superfamily/Winged helix DNA-binding domain"/>
    <property type="match status" value="1"/>
</dbReference>
<evidence type="ECO:0000256" key="2">
    <source>
        <dbReference type="ARBA" id="ARBA00023015"/>
    </source>
</evidence>
<dbReference type="Gene3D" id="3.40.190.290">
    <property type="match status" value="1"/>
</dbReference>
<dbReference type="InterPro" id="IPR050950">
    <property type="entry name" value="HTH-type_LysR_regulators"/>
</dbReference>
<dbReference type="PROSITE" id="PS50931">
    <property type="entry name" value="HTH_LYSR"/>
    <property type="match status" value="1"/>
</dbReference>
<dbReference type="InterPro" id="IPR000847">
    <property type="entry name" value="LysR_HTH_N"/>
</dbReference>
<dbReference type="EMBL" id="CP048711">
    <property type="protein sequence ID" value="QIB64794.1"/>
    <property type="molecule type" value="Genomic_DNA"/>
</dbReference>
<dbReference type="RefSeq" id="WP_163494044.1">
    <property type="nucleotide sequence ID" value="NZ_CP048711.1"/>
</dbReference>
<organism evidence="6 7">
    <name type="scientific">Kineobactrum salinum</name>
    <dbReference type="NCBI Taxonomy" id="2708301"/>
    <lineage>
        <taxon>Bacteria</taxon>
        <taxon>Pseudomonadati</taxon>
        <taxon>Pseudomonadota</taxon>
        <taxon>Gammaproteobacteria</taxon>
        <taxon>Cellvibrionales</taxon>
        <taxon>Halieaceae</taxon>
        <taxon>Kineobactrum</taxon>
    </lineage>
</organism>
<dbReference type="GO" id="GO:0003700">
    <property type="term" value="F:DNA-binding transcription factor activity"/>
    <property type="evidence" value="ECO:0007669"/>
    <property type="project" value="InterPro"/>
</dbReference>
<evidence type="ECO:0000256" key="3">
    <source>
        <dbReference type="ARBA" id="ARBA00023125"/>
    </source>
</evidence>
<dbReference type="SUPFAM" id="SSF53850">
    <property type="entry name" value="Periplasmic binding protein-like II"/>
    <property type="match status" value="1"/>
</dbReference>
<dbReference type="PRINTS" id="PR00039">
    <property type="entry name" value="HTHLYSR"/>
</dbReference>
<dbReference type="GO" id="GO:0003677">
    <property type="term" value="F:DNA binding"/>
    <property type="evidence" value="ECO:0007669"/>
    <property type="project" value="UniProtKB-KW"/>
</dbReference>
<dbReference type="InterPro" id="IPR005119">
    <property type="entry name" value="LysR_subst-bd"/>
</dbReference>
<dbReference type="AlphaFoldDB" id="A0A6C0U5S3"/>
<evidence type="ECO:0000313" key="6">
    <source>
        <dbReference type="EMBL" id="QIB64794.1"/>
    </source>
</evidence>
<proteinExistence type="inferred from homology"/>
<keyword evidence="7" id="KW-1185">Reference proteome</keyword>
<dbReference type="InterPro" id="IPR036388">
    <property type="entry name" value="WH-like_DNA-bd_sf"/>
</dbReference>
<dbReference type="PANTHER" id="PTHR30419:SF30">
    <property type="entry name" value="LYSR FAMILY TRANSCRIPTIONAL REGULATOR"/>
    <property type="match status" value="1"/>
</dbReference>
<evidence type="ECO:0000313" key="7">
    <source>
        <dbReference type="Proteomes" id="UP000477680"/>
    </source>
</evidence>
<keyword evidence="4" id="KW-0804">Transcription</keyword>
<dbReference type="KEGG" id="kim:G3T16_04710"/>
<dbReference type="CDD" id="cd08440">
    <property type="entry name" value="PBP2_LTTR_like_4"/>
    <property type="match status" value="1"/>
</dbReference>
<evidence type="ECO:0000256" key="1">
    <source>
        <dbReference type="ARBA" id="ARBA00009437"/>
    </source>
</evidence>
<evidence type="ECO:0000259" key="5">
    <source>
        <dbReference type="PROSITE" id="PS50931"/>
    </source>
</evidence>
<dbReference type="GO" id="GO:0005829">
    <property type="term" value="C:cytosol"/>
    <property type="evidence" value="ECO:0007669"/>
    <property type="project" value="TreeGrafter"/>
</dbReference>
<dbReference type="Proteomes" id="UP000477680">
    <property type="component" value="Chromosome"/>
</dbReference>
<evidence type="ECO:0000256" key="4">
    <source>
        <dbReference type="ARBA" id="ARBA00023163"/>
    </source>
</evidence>
<keyword evidence="2" id="KW-0805">Transcription regulation</keyword>
<sequence length="297" mass="32685">MDVTLKQLKAFIAVSRSRSFAEACGQLHLSQPALSVTIKNLEQAVGGRLLARTTRTLALTPEGASFLPVAQRLLADWGEALDDLHNTFALNRGKLAIAAMPSFASTELPALLKLFRRQHPHINITVHDVIAEDVVDWVRNGRVEVGIAFDPGNSEDLEFQPLFSDRFVAALPGDHALLAQPRLRWEMLTTEPFIALQRPSSIRALLEQSLSARGLSLSVQFETNQLATIGRMVATGLGVSAVPTLCVQQMAEMGVMCRPLTTPAVKRRVGLVTRRRYPLSSPAQAIARIVRDYYRTD</sequence>
<dbReference type="PANTHER" id="PTHR30419">
    <property type="entry name" value="HTH-TYPE TRANSCRIPTIONAL REGULATOR YBHD"/>
    <property type="match status" value="1"/>
</dbReference>
<dbReference type="InterPro" id="IPR036390">
    <property type="entry name" value="WH_DNA-bd_sf"/>
</dbReference>
<dbReference type="Pfam" id="PF03466">
    <property type="entry name" value="LysR_substrate"/>
    <property type="match status" value="1"/>
</dbReference>
<comment type="similarity">
    <text evidence="1">Belongs to the LysR transcriptional regulatory family.</text>
</comment>